<dbReference type="SMART" id="SM00192">
    <property type="entry name" value="LDLa"/>
    <property type="match status" value="1"/>
</dbReference>
<sequence length="287" mass="31797">MEFYLKVCFTVLCLFQWNYAIDTQYMYESCNSNYVLETSLQLETSKSLTYPFQMNCTYTITVPSAKTILVVISRFEVEEKVTGICTDYLNIYDGGDNKASLLNTSPLCGSSVTGNFTSTGSSLTFDFKSDETAVYRGFGLLVTAIENAPCTSAQFSCNNGLCIDTSLKCDGYNQCGDSSDEINCQENAASSTAGIDNTPLIIGVIVGLVVVGGLIGAIILHVYKKNQWKKFLHQHLEDPDVWNPSPSYPVTRKYYRNGNYNTLNIDVDNVPHIHQYESMDASADSVR</sequence>
<feature type="disulfide bond" evidence="4">
    <location>
        <begin position="150"/>
        <end position="162"/>
    </location>
</feature>
<evidence type="ECO:0000256" key="3">
    <source>
        <dbReference type="PROSITE-ProRule" id="PRU00059"/>
    </source>
</evidence>
<organism evidence="8 9">
    <name type="scientific">Patella caerulea</name>
    <name type="common">Rayed Mediterranean limpet</name>
    <dbReference type="NCBI Taxonomy" id="87958"/>
    <lineage>
        <taxon>Eukaryota</taxon>
        <taxon>Metazoa</taxon>
        <taxon>Spiralia</taxon>
        <taxon>Lophotrochozoa</taxon>
        <taxon>Mollusca</taxon>
        <taxon>Gastropoda</taxon>
        <taxon>Patellogastropoda</taxon>
        <taxon>Patelloidea</taxon>
        <taxon>Patellidae</taxon>
        <taxon>Patella</taxon>
    </lineage>
</organism>
<dbReference type="Proteomes" id="UP001347796">
    <property type="component" value="Unassembled WGS sequence"/>
</dbReference>
<dbReference type="CDD" id="cd00041">
    <property type="entry name" value="CUB"/>
    <property type="match status" value="1"/>
</dbReference>
<name>A0AAN8JN96_PATCE</name>
<feature type="disulfide bond" evidence="4">
    <location>
        <begin position="157"/>
        <end position="175"/>
    </location>
</feature>
<dbReference type="Pfam" id="PF00057">
    <property type="entry name" value="Ldl_recept_a"/>
    <property type="match status" value="1"/>
</dbReference>
<dbReference type="SUPFAM" id="SSF57424">
    <property type="entry name" value="LDL receptor-like module"/>
    <property type="match status" value="1"/>
</dbReference>
<evidence type="ECO:0000313" key="8">
    <source>
        <dbReference type="EMBL" id="KAK6178490.1"/>
    </source>
</evidence>
<dbReference type="InterPro" id="IPR002172">
    <property type="entry name" value="LDrepeatLR_classA_rpt"/>
</dbReference>
<keyword evidence="5" id="KW-1133">Transmembrane helix</keyword>
<keyword evidence="6" id="KW-0732">Signal</keyword>
<dbReference type="PROSITE" id="PS01180">
    <property type="entry name" value="CUB"/>
    <property type="match status" value="1"/>
</dbReference>
<gene>
    <name evidence="8" type="ORF">SNE40_013275</name>
</gene>
<dbReference type="PANTHER" id="PTHR24652">
    <property type="entry name" value="LOW-DENSITY LIPOPROTEIN RECEPTOR CLASS A DOMAIN-CONTAINING PROTEIN 2"/>
    <property type="match status" value="1"/>
</dbReference>
<protein>
    <recommendedName>
        <fullName evidence="7">CUB domain-containing protein</fullName>
    </recommendedName>
</protein>
<feature type="transmembrane region" description="Helical" evidence="5">
    <location>
        <begin position="200"/>
        <end position="223"/>
    </location>
</feature>
<dbReference type="AlphaFoldDB" id="A0AAN8JN96"/>
<keyword evidence="2" id="KW-0325">Glycoprotein</keyword>
<dbReference type="PROSITE" id="PS50068">
    <property type="entry name" value="LDLRA_2"/>
    <property type="match status" value="1"/>
</dbReference>
<dbReference type="CDD" id="cd00112">
    <property type="entry name" value="LDLa"/>
    <property type="match status" value="1"/>
</dbReference>
<dbReference type="Pfam" id="PF00431">
    <property type="entry name" value="CUB"/>
    <property type="match status" value="1"/>
</dbReference>
<keyword evidence="9" id="KW-1185">Reference proteome</keyword>
<keyword evidence="5" id="KW-0812">Transmembrane</keyword>
<dbReference type="Gene3D" id="2.60.120.290">
    <property type="entry name" value="Spermadhesin, CUB domain"/>
    <property type="match status" value="1"/>
</dbReference>
<feature type="domain" description="CUB" evidence="7">
    <location>
        <begin position="30"/>
        <end position="145"/>
    </location>
</feature>
<feature type="signal peptide" evidence="6">
    <location>
        <begin position="1"/>
        <end position="20"/>
    </location>
</feature>
<keyword evidence="1 4" id="KW-1015">Disulfide bond</keyword>
<accession>A0AAN8JN96</accession>
<dbReference type="InterPro" id="IPR036055">
    <property type="entry name" value="LDL_receptor-like_sf"/>
</dbReference>
<dbReference type="InterPro" id="IPR023415">
    <property type="entry name" value="LDLR_class-A_CS"/>
</dbReference>
<dbReference type="SMART" id="SM00042">
    <property type="entry name" value="CUB"/>
    <property type="match status" value="1"/>
</dbReference>
<feature type="disulfide bond" evidence="4">
    <location>
        <begin position="169"/>
        <end position="184"/>
    </location>
</feature>
<evidence type="ECO:0000256" key="1">
    <source>
        <dbReference type="ARBA" id="ARBA00023157"/>
    </source>
</evidence>
<feature type="chain" id="PRO_5042906496" description="CUB domain-containing protein" evidence="6">
    <location>
        <begin position="21"/>
        <end position="287"/>
    </location>
</feature>
<keyword evidence="5" id="KW-0472">Membrane</keyword>
<evidence type="ECO:0000256" key="6">
    <source>
        <dbReference type="SAM" id="SignalP"/>
    </source>
</evidence>
<evidence type="ECO:0000313" key="9">
    <source>
        <dbReference type="Proteomes" id="UP001347796"/>
    </source>
</evidence>
<dbReference type="FunFam" id="4.10.400.10:FF:000065">
    <property type="entry name" value="Transmembrane protease serine 7"/>
    <property type="match status" value="1"/>
</dbReference>
<evidence type="ECO:0000256" key="4">
    <source>
        <dbReference type="PROSITE-ProRule" id="PRU00124"/>
    </source>
</evidence>
<comment type="caution">
    <text evidence="8">The sequence shown here is derived from an EMBL/GenBank/DDBJ whole genome shotgun (WGS) entry which is preliminary data.</text>
</comment>
<evidence type="ECO:0000256" key="5">
    <source>
        <dbReference type="SAM" id="Phobius"/>
    </source>
</evidence>
<reference evidence="8 9" key="1">
    <citation type="submission" date="2024-01" db="EMBL/GenBank/DDBJ databases">
        <title>The genome of the rayed Mediterranean limpet Patella caerulea (Linnaeus, 1758).</title>
        <authorList>
            <person name="Anh-Thu Weber A."/>
            <person name="Halstead-Nussloch G."/>
        </authorList>
    </citation>
    <scope>NUCLEOTIDE SEQUENCE [LARGE SCALE GENOMIC DNA]</scope>
    <source>
        <strain evidence="8">AATW-2023a</strain>
        <tissue evidence="8">Whole specimen</tissue>
    </source>
</reference>
<dbReference type="SUPFAM" id="SSF49854">
    <property type="entry name" value="Spermadhesin, CUB domain"/>
    <property type="match status" value="1"/>
</dbReference>
<dbReference type="EMBL" id="JAZGQO010000009">
    <property type="protein sequence ID" value="KAK6178490.1"/>
    <property type="molecule type" value="Genomic_DNA"/>
</dbReference>
<proteinExistence type="predicted"/>
<dbReference type="InterPro" id="IPR035914">
    <property type="entry name" value="Sperma_CUB_dom_sf"/>
</dbReference>
<dbReference type="PANTHER" id="PTHR24652:SF69">
    <property type="entry name" value="CUB DOMAIN-CONTAINING PROTEIN"/>
    <property type="match status" value="1"/>
</dbReference>
<dbReference type="InterPro" id="IPR042333">
    <property type="entry name" value="LRAD2/Mig-13-like"/>
</dbReference>
<dbReference type="InterPro" id="IPR000859">
    <property type="entry name" value="CUB_dom"/>
</dbReference>
<evidence type="ECO:0000259" key="7">
    <source>
        <dbReference type="PROSITE" id="PS01180"/>
    </source>
</evidence>
<comment type="caution">
    <text evidence="3">Lacks conserved residue(s) required for the propagation of feature annotation.</text>
</comment>
<dbReference type="PROSITE" id="PS01209">
    <property type="entry name" value="LDLRA_1"/>
    <property type="match status" value="1"/>
</dbReference>
<evidence type="ECO:0000256" key="2">
    <source>
        <dbReference type="ARBA" id="ARBA00023180"/>
    </source>
</evidence>
<dbReference type="Gene3D" id="4.10.400.10">
    <property type="entry name" value="Low-density Lipoprotein Receptor"/>
    <property type="match status" value="1"/>
</dbReference>